<evidence type="ECO:0000313" key="1">
    <source>
        <dbReference type="EMBL" id="GLK11247.1"/>
    </source>
</evidence>
<name>A0A9W6MEL0_9ACTN</name>
<comment type="caution">
    <text evidence="1">The sequence shown here is derived from an EMBL/GenBank/DDBJ whole genome shotgun (WGS) entry which is preliminary data.</text>
</comment>
<evidence type="ECO:0000313" key="2">
    <source>
        <dbReference type="Proteomes" id="UP001143474"/>
    </source>
</evidence>
<keyword evidence="2" id="KW-1185">Reference proteome</keyword>
<accession>A0A9W6MEL0</accession>
<reference evidence="1" key="1">
    <citation type="journal article" date="2014" name="Int. J. Syst. Evol. Microbiol.">
        <title>Complete genome sequence of Corynebacterium casei LMG S-19264T (=DSM 44701T), isolated from a smear-ripened cheese.</title>
        <authorList>
            <consortium name="US DOE Joint Genome Institute (JGI-PGF)"/>
            <person name="Walter F."/>
            <person name="Albersmeier A."/>
            <person name="Kalinowski J."/>
            <person name="Ruckert C."/>
        </authorList>
    </citation>
    <scope>NUCLEOTIDE SEQUENCE</scope>
    <source>
        <strain evidence="1">VKM Ac-2007</strain>
    </source>
</reference>
<proteinExistence type="predicted"/>
<gene>
    <name evidence="1" type="ORF">GCM10017600_46530</name>
</gene>
<dbReference type="EMBL" id="BSEV01000010">
    <property type="protein sequence ID" value="GLK11247.1"/>
    <property type="molecule type" value="Genomic_DNA"/>
</dbReference>
<organism evidence="1 2">
    <name type="scientific">Streptosporangium carneum</name>
    <dbReference type="NCBI Taxonomy" id="47481"/>
    <lineage>
        <taxon>Bacteria</taxon>
        <taxon>Bacillati</taxon>
        <taxon>Actinomycetota</taxon>
        <taxon>Actinomycetes</taxon>
        <taxon>Streptosporangiales</taxon>
        <taxon>Streptosporangiaceae</taxon>
        <taxon>Streptosporangium</taxon>
    </lineage>
</organism>
<reference evidence="1" key="2">
    <citation type="submission" date="2023-01" db="EMBL/GenBank/DDBJ databases">
        <authorList>
            <person name="Sun Q."/>
            <person name="Evtushenko L."/>
        </authorList>
    </citation>
    <scope>NUCLEOTIDE SEQUENCE</scope>
    <source>
        <strain evidence="1">VKM Ac-2007</strain>
    </source>
</reference>
<dbReference type="AlphaFoldDB" id="A0A9W6MEL0"/>
<protein>
    <submittedName>
        <fullName evidence="1">Uncharacterized protein</fullName>
    </submittedName>
</protein>
<dbReference type="Proteomes" id="UP001143474">
    <property type="component" value="Unassembled WGS sequence"/>
</dbReference>
<sequence length="75" mass="8739">MWDGPARAEAERMERSWPDWLILYSLGNRRFYAIATWFTPEPVVVEDDTAEGLEERMRHLAPRYGHAAVPHDRAA</sequence>